<feature type="compositionally biased region" description="Basic and acidic residues" evidence="6">
    <location>
        <begin position="198"/>
        <end position="209"/>
    </location>
</feature>
<dbReference type="OrthoDB" id="10264920at2759"/>
<evidence type="ECO:0000313" key="8">
    <source>
        <dbReference type="EMBL" id="PNF28000.1"/>
    </source>
</evidence>
<accession>A0A2J7QHD9</accession>
<keyword evidence="4" id="KW-0206">Cytoskeleton</keyword>
<protein>
    <recommendedName>
        <fullName evidence="7">Enkurin domain-containing protein</fullName>
    </recommendedName>
</protein>
<name>A0A2J7QHD9_9NEOP</name>
<evidence type="ECO:0000256" key="1">
    <source>
        <dbReference type="ARBA" id="ARBA00004138"/>
    </source>
</evidence>
<proteinExistence type="predicted"/>
<comment type="caution">
    <text evidence="8">The sequence shown here is derived from an EMBL/GenBank/DDBJ whole genome shotgun (WGS) entry which is preliminary data.</text>
</comment>
<dbReference type="GO" id="GO:0005881">
    <property type="term" value="C:cytoplasmic microtubule"/>
    <property type="evidence" value="ECO:0007669"/>
    <property type="project" value="TreeGrafter"/>
</dbReference>
<organism evidence="8 9">
    <name type="scientific">Cryptotermes secundus</name>
    <dbReference type="NCBI Taxonomy" id="105785"/>
    <lineage>
        <taxon>Eukaryota</taxon>
        <taxon>Metazoa</taxon>
        <taxon>Ecdysozoa</taxon>
        <taxon>Arthropoda</taxon>
        <taxon>Hexapoda</taxon>
        <taxon>Insecta</taxon>
        <taxon>Pterygota</taxon>
        <taxon>Neoptera</taxon>
        <taxon>Polyneoptera</taxon>
        <taxon>Dictyoptera</taxon>
        <taxon>Blattodea</taxon>
        <taxon>Blattoidea</taxon>
        <taxon>Termitoidae</taxon>
        <taxon>Kalotermitidae</taxon>
        <taxon>Cryptotermitinae</taxon>
        <taxon>Cryptotermes</taxon>
    </lineage>
</organism>
<keyword evidence="3" id="KW-0963">Cytoplasm</keyword>
<dbReference type="PANTHER" id="PTHR21490">
    <property type="entry name" value="ENKURIN-RELATED"/>
    <property type="match status" value="1"/>
</dbReference>
<dbReference type="Proteomes" id="UP000235965">
    <property type="component" value="Unassembled WGS sequence"/>
</dbReference>
<feature type="region of interest" description="Disordered" evidence="6">
    <location>
        <begin position="294"/>
        <end position="315"/>
    </location>
</feature>
<evidence type="ECO:0000256" key="3">
    <source>
        <dbReference type="ARBA" id="ARBA00022490"/>
    </source>
</evidence>
<dbReference type="PROSITE" id="PS51665">
    <property type="entry name" value="ENKURIN"/>
    <property type="match status" value="1"/>
</dbReference>
<keyword evidence="5" id="KW-0966">Cell projection</keyword>
<evidence type="ECO:0000256" key="2">
    <source>
        <dbReference type="ARBA" id="ARBA00004245"/>
    </source>
</evidence>
<sequence>MNTVSGRPRTNKFENMPAKVPSYINGSQSKKKKKQSTTEASMRISGVSELPCKTLGGIRSGSVLPRVGITHKEHARAKDSIPKRNGPGRYTNSAEILSDHVAESVHRQSTDLSRKVTKEVASCTELSLDMSDISSVDIASEPIEFTGSRSVGCQTVDPKNFEELYNVGVIKYPSTRKIPGTKLRHSEKKLPTFEMEQQTDRAQSRDNRIHNTTGDRLIPDGSDDPDIQKLSLYEHKQDVHEHQEVGPGTDYIKMNVMSVKARQRTVEAASDPLKPPSTYQKGVIPKYLQERREALQKEAEKQERDVPDPACPPGHVTLQDSDRKETLRMLEQNYGDLIQKLNMMPVRTDTLKMRNRKIELEQKLNKIEEGIKVFSRPKVFVKIGA</sequence>
<feature type="region of interest" description="Disordered" evidence="6">
    <location>
        <begin position="1"/>
        <end position="44"/>
    </location>
</feature>
<dbReference type="AlphaFoldDB" id="A0A2J7QHD9"/>
<gene>
    <name evidence="8" type="ORF">B7P43_G13858</name>
</gene>
<evidence type="ECO:0000256" key="5">
    <source>
        <dbReference type="ARBA" id="ARBA00023273"/>
    </source>
</evidence>
<dbReference type="Pfam" id="PF13864">
    <property type="entry name" value="Enkurin"/>
    <property type="match status" value="1"/>
</dbReference>
<dbReference type="EMBL" id="NEVH01013976">
    <property type="protein sequence ID" value="PNF28000.1"/>
    <property type="molecule type" value="Genomic_DNA"/>
</dbReference>
<dbReference type="InterPro" id="IPR052102">
    <property type="entry name" value="Enkurin_domain-protein"/>
</dbReference>
<feature type="compositionally biased region" description="Basic and acidic residues" evidence="6">
    <location>
        <begin position="294"/>
        <end position="307"/>
    </location>
</feature>
<evidence type="ECO:0000259" key="7">
    <source>
        <dbReference type="PROSITE" id="PS51665"/>
    </source>
</evidence>
<evidence type="ECO:0000256" key="4">
    <source>
        <dbReference type="ARBA" id="ARBA00023212"/>
    </source>
</evidence>
<comment type="subcellular location">
    <subcellularLocation>
        <location evidence="1">Cell projection</location>
        <location evidence="1">Cilium</location>
    </subcellularLocation>
    <subcellularLocation>
        <location evidence="2">Cytoplasm</location>
        <location evidence="2">Cytoskeleton</location>
    </subcellularLocation>
</comment>
<dbReference type="PANTHER" id="PTHR21490:SF2">
    <property type="entry name" value="ENKURIN DOMAIN-CONTAINING PROTEIN 1"/>
    <property type="match status" value="1"/>
</dbReference>
<keyword evidence="9" id="KW-1185">Reference proteome</keyword>
<feature type="domain" description="Enkurin" evidence="7">
    <location>
        <begin position="290"/>
        <end position="382"/>
    </location>
</feature>
<dbReference type="InterPro" id="IPR027012">
    <property type="entry name" value="Enkurin_dom"/>
</dbReference>
<evidence type="ECO:0000256" key="6">
    <source>
        <dbReference type="SAM" id="MobiDB-lite"/>
    </source>
</evidence>
<dbReference type="GO" id="GO:0005929">
    <property type="term" value="C:cilium"/>
    <property type="evidence" value="ECO:0007669"/>
    <property type="project" value="UniProtKB-SubCell"/>
</dbReference>
<feature type="region of interest" description="Disordered" evidence="6">
    <location>
        <begin position="193"/>
        <end position="223"/>
    </location>
</feature>
<reference evidence="8 9" key="1">
    <citation type="submission" date="2017-12" db="EMBL/GenBank/DDBJ databases">
        <title>Hemimetabolous genomes reveal molecular basis of termite eusociality.</title>
        <authorList>
            <person name="Harrison M.C."/>
            <person name="Jongepier E."/>
            <person name="Robertson H.M."/>
            <person name="Arning N."/>
            <person name="Bitard-Feildel T."/>
            <person name="Chao H."/>
            <person name="Childers C.P."/>
            <person name="Dinh H."/>
            <person name="Doddapaneni H."/>
            <person name="Dugan S."/>
            <person name="Gowin J."/>
            <person name="Greiner C."/>
            <person name="Han Y."/>
            <person name="Hu H."/>
            <person name="Hughes D.S.T."/>
            <person name="Huylmans A.-K."/>
            <person name="Kemena C."/>
            <person name="Kremer L.P.M."/>
            <person name="Lee S.L."/>
            <person name="Lopez-Ezquerra A."/>
            <person name="Mallet L."/>
            <person name="Monroy-Kuhn J.M."/>
            <person name="Moser A."/>
            <person name="Murali S.C."/>
            <person name="Muzny D.M."/>
            <person name="Otani S."/>
            <person name="Piulachs M.-D."/>
            <person name="Poelchau M."/>
            <person name="Qu J."/>
            <person name="Schaub F."/>
            <person name="Wada-Katsumata A."/>
            <person name="Worley K.C."/>
            <person name="Xie Q."/>
            <person name="Ylla G."/>
            <person name="Poulsen M."/>
            <person name="Gibbs R.A."/>
            <person name="Schal C."/>
            <person name="Richards S."/>
            <person name="Belles X."/>
            <person name="Korb J."/>
            <person name="Bornberg-Bauer E."/>
        </authorList>
    </citation>
    <scope>NUCLEOTIDE SEQUENCE [LARGE SCALE GENOMIC DNA]</scope>
    <source>
        <tissue evidence="8">Whole body</tissue>
    </source>
</reference>
<evidence type="ECO:0000313" key="9">
    <source>
        <dbReference type="Proteomes" id="UP000235965"/>
    </source>
</evidence>